<accession>A0A0D8Y3Q5</accession>
<reference evidence="1 2" key="1">
    <citation type="submission" date="2013-11" db="EMBL/GenBank/DDBJ databases">
        <title>Draft genome of the bovine lungworm Dictyocaulus viviparus.</title>
        <authorList>
            <person name="Mitreva M."/>
        </authorList>
    </citation>
    <scope>NUCLEOTIDE SEQUENCE [LARGE SCALE GENOMIC DNA]</scope>
    <source>
        <strain evidence="1 2">HannoverDv2000</strain>
    </source>
</reference>
<dbReference type="OrthoDB" id="5853327at2759"/>
<organism evidence="1 2">
    <name type="scientific">Dictyocaulus viviparus</name>
    <name type="common">Bovine lungworm</name>
    <dbReference type="NCBI Taxonomy" id="29172"/>
    <lineage>
        <taxon>Eukaryota</taxon>
        <taxon>Metazoa</taxon>
        <taxon>Ecdysozoa</taxon>
        <taxon>Nematoda</taxon>
        <taxon>Chromadorea</taxon>
        <taxon>Rhabditida</taxon>
        <taxon>Rhabditina</taxon>
        <taxon>Rhabditomorpha</taxon>
        <taxon>Strongyloidea</taxon>
        <taxon>Metastrongylidae</taxon>
        <taxon>Dictyocaulus</taxon>
    </lineage>
</organism>
<name>A0A0D8Y3Q5_DICVI</name>
<sequence>MKSFKDVGVEVNMSDNNSASVEEIELENVNTLRLDQTPLSTLYSLPTFSRSVQSTQLNETYTCESSIPDNNLTMADLEIIREHLEKNGKLNESKQMSLSWLSDNIAALTSLMPHSGVQLEHLIGKEYMSLSWLSDNIAALTSLMPHSGVQLEHLIGKEYVYVKDALMALDLLSAHGTITAMELAVSEDARLLSKKRRCTKKSDVYFEYYVYYPPYVLNSPALLDQLYETDRMQSKGQDLETHLLLIKMEIHSHQLDRLTFHSLANVIRNILKERTE</sequence>
<dbReference type="AlphaFoldDB" id="A0A0D8Y3Q5"/>
<evidence type="ECO:0000313" key="1">
    <source>
        <dbReference type="EMBL" id="KJH51508.1"/>
    </source>
</evidence>
<dbReference type="EMBL" id="KN716182">
    <property type="protein sequence ID" value="KJH51508.1"/>
    <property type="molecule type" value="Genomic_DNA"/>
</dbReference>
<keyword evidence="2" id="KW-1185">Reference proteome</keyword>
<reference evidence="2" key="2">
    <citation type="journal article" date="2016" name="Sci. Rep.">
        <title>Dictyocaulus viviparus genome, variome and transcriptome elucidate lungworm biology and support future intervention.</title>
        <authorList>
            <person name="McNulty S.N."/>
            <person name="Strube C."/>
            <person name="Rosa B.A."/>
            <person name="Martin J.C."/>
            <person name="Tyagi R."/>
            <person name="Choi Y.J."/>
            <person name="Wang Q."/>
            <person name="Hallsworth Pepin K."/>
            <person name="Zhang X."/>
            <person name="Ozersky P."/>
            <person name="Wilson R.K."/>
            <person name="Sternberg P.W."/>
            <person name="Gasser R.B."/>
            <person name="Mitreva M."/>
        </authorList>
    </citation>
    <scope>NUCLEOTIDE SEQUENCE [LARGE SCALE GENOMIC DNA]</scope>
    <source>
        <strain evidence="2">HannoverDv2000</strain>
    </source>
</reference>
<proteinExistence type="predicted"/>
<dbReference type="Proteomes" id="UP000053766">
    <property type="component" value="Unassembled WGS sequence"/>
</dbReference>
<protein>
    <submittedName>
        <fullName evidence="1">Uncharacterized protein</fullName>
    </submittedName>
</protein>
<gene>
    <name evidence="1" type="ORF">DICVIV_02341</name>
</gene>
<evidence type="ECO:0000313" key="2">
    <source>
        <dbReference type="Proteomes" id="UP000053766"/>
    </source>
</evidence>